<dbReference type="InterPro" id="IPR015590">
    <property type="entry name" value="Aldehyde_DH_dom"/>
</dbReference>
<evidence type="ECO:0000256" key="1">
    <source>
        <dbReference type="ARBA" id="ARBA00009986"/>
    </source>
</evidence>
<feature type="domain" description="Aldehyde dehydrogenase" evidence="5">
    <location>
        <begin position="27"/>
        <end position="492"/>
    </location>
</feature>
<dbReference type="InterPro" id="IPR029510">
    <property type="entry name" value="Ald_DH_CS_GLU"/>
</dbReference>
<accession>A0A558RBB2</accession>
<gene>
    <name evidence="6" type="ORF">FOY91_03735</name>
</gene>
<dbReference type="InterPro" id="IPR016162">
    <property type="entry name" value="Ald_DH_N"/>
</dbReference>
<dbReference type="InterPro" id="IPR016161">
    <property type="entry name" value="Ald_DH/histidinol_DH"/>
</dbReference>
<dbReference type="AlphaFoldDB" id="A0A558RBB2"/>
<reference evidence="6 7" key="1">
    <citation type="submission" date="2019-07" db="EMBL/GenBank/DDBJ databases">
        <title>Sphingomonas solaris sp. nov., isolated from a solar panel from Boston, Massachusetts.</title>
        <authorList>
            <person name="Tanner K."/>
            <person name="Pascual J."/>
            <person name="Mancuso C."/>
            <person name="Pereto J."/>
            <person name="Khalil A."/>
            <person name="Vilanova C."/>
        </authorList>
    </citation>
    <scope>NUCLEOTIDE SEQUENCE [LARGE SCALE GENOMIC DNA]</scope>
    <source>
        <strain evidence="6 7">R4DWN</strain>
    </source>
</reference>
<proteinExistence type="inferred from homology"/>
<dbReference type="PANTHER" id="PTHR42804">
    <property type="entry name" value="ALDEHYDE DEHYDROGENASE"/>
    <property type="match status" value="1"/>
</dbReference>
<evidence type="ECO:0000259" key="5">
    <source>
        <dbReference type="Pfam" id="PF00171"/>
    </source>
</evidence>
<feature type="active site" evidence="3">
    <location>
        <position position="271"/>
    </location>
</feature>
<evidence type="ECO:0000256" key="3">
    <source>
        <dbReference type="PROSITE-ProRule" id="PRU10007"/>
    </source>
</evidence>
<evidence type="ECO:0000256" key="4">
    <source>
        <dbReference type="RuleBase" id="RU003345"/>
    </source>
</evidence>
<evidence type="ECO:0000313" key="6">
    <source>
        <dbReference type="EMBL" id="TVV76651.1"/>
    </source>
</evidence>
<organism evidence="6 7">
    <name type="scientific">Alterirhizorhabdus solaris</name>
    <dbReference type="NCBI Taxonomy" id="2529389"/>
    <lineage>
        <taxon>Bacteria</taxon>
        <taxon>Pseudomonadati</taxon>
        <taxon>Pseudomonadota</taxon>
        <taxon>Alphaproteobacteria</taxon>
        <taxon>Sphingomonadales</taxon>
        <taxon>Rhizorhabdaceae</taxon>
        <taxon>Alterirhizorhabdus</taxon>
    </lineage>
</organism>
<evidence type="ECO:0000256" key="2">
    <source>
        <dbReference type="ARBA" id="ARBA00023002"/>
    </source>
</evidence>
<evidence type="ECO:0000313" key="7">
    <source>
        <dbReference type="Proteomes" id="UP000318681"/>
    </source>
</evidence>
<dbReference type="GO" id="GO:0016620">
    <property type="term" value="F:oxidoreductase activity, acting on the aldehyde or oxo group of donors, NAD or NADP as acceptor"/>
    <property type="evidence" value="ECO:0007669"/>
    <property type="project" value="InterPro"/>
</dbReference>
<keyword evidence="2 4" id="KW-0560">Oxidoreductase</keyword>
<dbReference type="SUPFAM" id="SSF53720">
    <property type="entry name" value="ALDH-like"/>
    <property type="match status" value="1"/>
</dbReference>
<dbReference type="Pfam" id="PF00171">
    <property type="entry name" value="Aldedh"/>
    <property type="match status" value="1"/>
</dbReference>
<dbReference type="InterPro" id="IPR016163">
    <property type="entry name" value="Ald_DH_C"/>
</dbReference>
<sequence>MATAVKAPLQAALATDMLIDGQLVPGEGAPMTVYNPSTGGVTVTVPGASVAQFAQAIAAARAAADKGEWAGLPQADRIAAVRRYVDLLVARSDELKALIVTETGIPVKSMVLGAQVDGPLNQMKQMLDLYARLPEVEENPLSMDERINPMGGFIQSLRLHVPVGVVAAVSAYNFPLHISLWKLMTALVTGNSVILRPSPLTPLSALALGESAIEAGIPAGVVHILAEAGADGALLLTTDPAVDMVSFTGSTEVGSKVAAQAAPSMKRLQLELGGKSAVIVLPDRIEAAFHAAITVCMSHAGQGCVLGTRVFVPEAEKPKVLAAMKASLAHAKIGDSDDPATTMGPVISEAQVQRCERYVRLAVEAGATVVAGGKRADRPGYFFEPTVLDLPDNKNPAAQDEIFGPVVGVIGYRDVEHAIEMANDSPLGLSGYVHGKDARQALAVARRLRTGTVNVNAFMGSANASSGGHKMSGIGRERGVEGIRAFQEIQVVNLGSAG</sequence>
<dbReference type="OrthoDB" id="9761688at2"/>
<dbReference type="PROSITE" id="PS00687">
    <property type="entry name" value="ALDEHYDE_DEHYDR_GLU"/>
    <property type="match status" value="1"/>
</dbReference>
<dbReference type="Gene3D" id="3.40.309.10">
    <property type="entry name" value="Aldehyde Dehydrogenase, Chain A, domain 2"/>
    <property type="match status" value="1"/>
</dbReference>
<dbReference type="EMBL" id="VNIM01000008">
    <property type="protein sequence ID" value="TVV76651.1"/>
    <property type="molecule type" value="Genomic_DNA"/>
</dbReference>
<comment type="similarity">
    <text evidence="1 4">Belongs to the aldehyde dehydrogenase family.</text>
</comment>
<dbReference type="PANTHER" id="PTHR42804:SF1">
    <property type="entry name" value="ALDEHYDE DEHYDROGENASE-RELATED"/>
    <property type="match status" value="1"/>
</dbReference>
<dbReference type="RefSeq" id="WP_145148309.1">
    <property type="nucleotide sequence ID" value="NZ_VNIM01000008.1"/>
</dbReference>
<protein>
    <submittedName>
        <fullName evidence="6">Aldehyde dehydrogenase family protein</fullName>
    </submittedName>
</protein>
<name>A0A558RBB2_9SPHN</name>
<dbReference type="Proteomes" id="UP000318681">
    <property type="component" value="Unassembled WGS sequence"/>
</dbReference>
<keyword evidence="7" id="KW-1185">Reference proteome</keyword>
<comment type="caution">
    <text evidence="6">The sequence shown here is derived from an EMBL/GenBank/DDBJ whole genome shotgun (WGS) entry which is preliminary data.</text>
</comment>
<dbReference type="Gene3D" id="3.40.605.10">
    <property type="entry name" value="Aldehyde Dehydrogenase, Chain A, domain 1"/>
    <property type="match status" value="1"/>
</dbReference>